<reference evidence="1" key="1">
    <citation type="submission" date="2024-01" db="EMBL/GenBank/DDBJ databases">
        <authorList>
            <person name="Webb A."/>
        </authorList>
    </citation>
    <scope>NUCLEOTIDE SEQUENCE</scope>
    <source>
        <strain evidence="1">Pm1</strain>
    </source>
</reference>
<organism evidence="1 2">
    <name type="scientific">Peronospora matthiolae</name>
    <dbReference type="NCBI Taxonomy" id="2874970"/>
    <lineage>
        <taxon>Eukaryota</taxon>
        <taxon>Sar</taxon>
        <taxon>Stramenopiles</taxon>
        <taxon>Oomycota</taxon>
        <taxon>Peronosporomycetes</taxon>
        <taxon>Peronosporales</taxon>
        <taxon>Peronosporaceae</taxon>
        <taxon>Peronospora</taxon>
    </lineage>
</organism>
<name>A0AAV1TL59_9STRA</name>
<dbReference type="AlphaFoldDB" id="A0AAV1TL59"/>
<gene>
    <name evidence="1" type="ORF">PM001_LOCUS7267</name>
</gene>
<evidence type="ECO:0000313" key="1">
    <source>
        <dbReference type="EMBL" id="CAK7921688.1"/>
    </source>
</evidence>
<proteinExistence type="predicted"/>
<comment type="caution">
    <text evidence="1">The sequence shown here is derived from an EMBL/GenBank/DDBJ whole genome shotgun (WGS) entry which is preliminary data.</text>
</comment>
<sequence length="96" mass="9868">MRSSSSRTLCDDSRLACRSLSAANAMRILSSRFPLSRAGPSLTTAGAVGARAGEPRPGVARGTPPGVFVVGSVVAVIGLITCRQDACCEKEAFGEQ</sequence>
<dbReference type="Proteomes" id="UP001162060">
    <property type="component" value="Unassembled WGS sequence"/>
</dbReference>
<dbReference type="EMBL" id="CAKLBY020000058">
    <property type="protein sequence ID" value="CAK7921688.1"/>
    <property type="molecule type" value="Genomic_DNA"/>
</dbReference>
<accession>A0AAV1TL59</accession>
<evidence type="ECO:0000313" key="2">
    <source>
        <dbReference type="Proteomes" id="UP001162060"/>
    </source>
</evidence>
<protein>
    <submittedName>
        <fullName evidence="1">Uncharacterized protein</fullName>
    </submittedName>
</protein>